<dbReference type="Pfam" id="PF14033">
    <property type="entry name" value="DUF4246"/>
    <property type="match status" value="1"/>
</dbReference>
<sequence length="801" mass="92260">MFGNIPWVIHLLADGVMSVLRAPPPFPRNGYQYELTELIRLLFTPYAPVGARGAELFKSMSLVAPILYSNSALQALHSITFLIHTSRLLMPEIVLDNTAGPLKVPGFHDIPIDVELPQDQFAAGIQDWRGAILTAKELAMLDLINTITERHDWHVRIFHQEEIARWREDALSSSSLINDQTWSWCLKELQDKARDFEKRRHVLVFNTGSGVCKSDTAISSNIQSELQDAADFLTKDVEERIQHQYVQKSPVLNLVDPSLFPLVYGRTKVLTGGQSCGMDQASWSSCVQEGQIAPEQPQFPQENSRLHWLSHECIWSTKFQWLPCEVEFTGPPGSTDIRITSYINNLHPTNRSLYSAIEGVIASCIIQWNEILIREKWNEPSEYRIGHCKPCPREPIRIRTYGVDWKARFPEWAKKLPEVSKENQLSVEEYVTMCTQVEAYLQEPESKDKVHWFQVHTQKIPEDWKTRWGLRRTALTKYAHMFFFEHSDPGTAYSYEDWKAGRTGEAIVGPVDQENWGPVFETEQFLLSNPWLEPYRWAYEPKGQKDDDHQFYTVALQDEFREKGLQVVVKVHSIELQPDIPSFSGEDWHTEGNANEHIVANAIYAFDCGNISEPRISFRQRLSHAGRRFVYDRIGAGDDPDDNESDFEDEEYSDPEDALIFERDPEEKYACWDVKYIGRLFGFETIQTAPAWQELGKFRMPPGRLISFPNAFQHRMGPLELQDKSKAGHCRFLTLSLVDPTYRICSTRNVPPQQPKWIDGSGSHMDLKEALELKEELTKIHVRKDEATFELARNLVFSGFH</sequence>
<comment type="caution">
    <text evidence="3">The sequence shown here is derived from an EMBL/GenBank/DDBJ whole genome shotgun (WGS) entry which is preliminary data.</text>
</comment>
<dbReference type="AlphaFoldDB" id="A0A8H3PJI1"/>
<dbReference type="PANTHER" id="PTHR33119:SF1">
    <property type="entry name" value="FE2OG DIOXYGENASE DOMAIN-CONTAINING PROTEIN"/>
    <property type="match status" value="1"/>
</dbReference>
<dbReference type="InterPro" id="IPR025340">
    <property type="entry name" value="DUF4246"/>
</dbReference>
<name>A0A8H3PJI1_9EURO</name>
<dbReference type="Proteomes" id="UP000465221">
    <property type="component" value="Unassembled WGS sequence"/>
</dbReference>
<protein>
    <submittedName>
        <fullName evidence="3">Uncharacterized protein</fullName>
    </submittedName>
</protein>
<dbReference type="Pfam" id="PF21666">
    <property type="entry name" value="DUF4246_N"/>
    <property type="match status" value="1"/>
</dbReference>
<dbReference type="InterPro" id="IPR049192">
    <property type="entry name" value="DUF4246_C"/>
</dbReference>
<reference evidence="3 4" key="1">
    <citation type="submission" date="2020-01" db="EMBL/GenBank/DDBJ databases">
        <title>Draft genome sequence of Aspergillus udagawae IFM 46972.</title>
        <authorList>
            <person name="Takahashi H."/>
            <person name="Yaguchi T."/>
        </authorList>
    </citation>
    <scope>NUCLEOTIDE SEQUENCE [LARGE SCALE GENOMIC DNA]</scope>
    <source>
        <strain evidence="3 4">IFM 46972</strain>
    </source>
</reference>
<accession>A0A8H3PJI1</accession>
<dbReference type="InterPro" id="IPR049207">
    <property type="entry name" value="DUF4246_N"/>
</dbReference>
<evidence type="ECO:0000259" key="1">
    <source>
        <dbReference type="Pfam" id="PF14033"/>
    </source>
</evidence>
<feature type="domain" description="DUF4246" evidence="1">
    <location>
        <begin position="180"/>
        <end position="759"/>
    </location>
</feature>
<feature type="domain" description="DUF4246" evidence="2">
    <location>
        <begin position="104"/>
        <end position="169"/>
    </location>
</feature>
<dbReference type="EMBL" id="BLKC01000089">
    <property type="protein sequence ID" value="GFF51446.1"/>
    <property type="molecule type" value="Genomic_DNA"/>
</dbReference>
<evidence type="ECO:0000313" key="3">
    <source>
        <dbReference type="EMBL" id="GFF51446.1"/>
    </source>
</evidence>
<organism evidence="3 4">
    <name type="scientific">Aspergillus udagawae</name>
    <dbReference type="NCBI Taxonomy" id="91492"/>
    <lineage>
        <taxon>Eukaryota</taxon>
        <taxon>Fungi</taxon>
        <taxon>Dikarya</taxon>
        <taxon>Ascomycota</taxon>
        <taxon>Pezizomycotina</taxon>
        <taxon>Eurotiomycetes</taxon>
        <taxon>Eurotiomycetidae</taxon>
        <taxon>Eurotiales</taxon>
        <taxon>Aspergillaceae</taxon>
        <taxon>Aspergillus</taxon>
        <taxon>Aspergillus subgen. Fumigati</taxon>
    </lineage>
</organism>
<evidence type="ECO:0000259" key="2">
    <source>
        <dbReference type="Pfam" id="PF21666"/>
    </source>
</evidence>
<proteinExistence type="predicted"/>
<evidence type="ECO:0000313" key="4">
    <source>
        <dbReference type="Proteomes" id="UP000465221"/>
    </source>
</evidence>
<dbReference type="PANTHER" id="PTHR33119">
    <property type="entry name" value="IFI3P"/>
    <property type="match status" value="1"/>
</dbReference>
<gene>
    <name evidence="3" type="ORF">IFM46972_09300</name>
</gene>